<evidence type="ECO:0000313" key="1">
    <source>
        <dbReference type="EMBL" id="MBW59269.1"/>
    </source>
</evidence>
<dbReference type="EMBL" id="GGFJ01010128">
    <property type="protein sequence ID" value="MBW59269.1"/>
    <property type="molecule type" value="Transcribed_RNA"/>
</dbReference>
<name>A0A2M4C1T2_9DIPT</name>
<proteinExistence type="predicted"/>
<protein>
    <submittedName>
        <fullName evidence="1">Uncharacterized protein</fullName>
    </submittedName>
</protein>
<accession>A0A2M4C1T2</accession>
<dbReference type="AlphaFoldDB" id="A0A2M4C1T2"/>
<sequence>MSPGTGACIKYFLAASPPTKQRSTIFEYWSEVPVKPDPASKINIVFSATCAIFTSLPTDGNEACCNTLRLLSSFALATRARKGSLFSVGCCCSLGAACWDWFCSGFCFGCCFNWFCSFWGCFGGSCCDRLSCGSFSDCFCGDFCWGSFFNSFCSGCFWESC</sequence>
<organism evidence="1">
    <name type="scientific">Anopheles marajoara</name>
    <dbReference type="NCBI Taxonomy" id="58244"/>
    <lineage>
        <taxon>Eukaryota</taxon>
        <taxon>Metazoa</taxon>
        <taxon>Ecdysozoa</taxon>
        <taxon>Arthropoda</taxon>
        <taxon>Hexapoda</taxon>
        <taxon>Insecta</taxon>
        <taxon>Pterygota</taxon>
        <taxon>Neoptera</taxon>
        <taxon>Endopterygota</taxon>
        <taxon>Diptera</taxon>
        <taxon>Nematocera</taxon>
        <taxon>Culicoidea</taxon>
        <taxon>Culicidae</taxon>
        <taxon>Anophelinae</taxon>
        <taxon>Anopheles</taxon>
    </lineage>
</organism>
<reference evidence="1" key="1">
    <citation type="submission" date="2018-01" db="EMBL/GenBank/DDBJ databases">
        <title>An insight into the sialome of Amazonian anophelines.</title>
        <authorList>
            <person name="Ribeiro J.M."/>
            <person name="Scarpassa V."/>
            <person name="Calvo E."/>
        </authorList>
    </citation>
    <scope>NUCLEOTIDE SEQUENCE</scope>
    <source>
        <tissue evidence="1">Salivary glands</tissue>
    </source>
</reference>